<evidence type="ECO:0000313" key="2">
    <source>
        <dbReference type="Proteomes" id="UP000310066"/>
    </source>
</evidence>
<proteinExistence type="predicted"/>
<evidence type="ECO:0000313" key="1">
    <source>
        <dbReference type="EMBL" id="TKA47093.1"/>
    </source>
</evidence>
<dbReference type="EMBL" id="NAJP01000006">
    <property type="protein sequence ID" value="TKA47093.1"/>
    <property type="molecule type" value="Genomic_DNA"/>
</dbReference>
<reference evidence="1 2" key="1">
    <citation type="submission" date="2017-03" db="EMBL/GenBank/DDBJ databases">
        <title>Genomes of endolithic fungi from Antarctica.</title>
        <authorList>
            <person name="Coleine C."/>
            <person name="Masonjones S."/>
            <person name="Stajich J.E."/>
        </authorList>
    </citation>
    <scope>NUCLEOTIDE SEQUENCE [LARGE SCALE GENOMIC DNA]</scope>
    <source>
        <strain evidence="1 2">CCFEE 5311</strain>
    </source>
</reference>
<name>A0A4U0VE02_9PEZI</name>
<protein>
    <submittedName>
        <fullName evidence="1">Uncharacterized protein</fullName>
    </submittedName>
</protein>
<comment type="caution">
    <text evidence="1">The sequence shown here is derived from an EMBL/GenBank/DDBJ whole genome shotgun (WGS) entry which is preliminary data.</text>
</comment>
<gene>
    <name evidence="1" type="ORF">B0A54_02571</name>
</gene>
<sequence length="104" mass="11068">MGLGHELVYSSAPNAGQSLLLAYTASERLILEGQDQQVNPRHGRCFDSAGHIVSSITEVVVGRSILDAETVIVARTSGKLEFGSVKSEGCIETALLHRNGIAMM</sequence>
<dbReference type="AlphaFoldDB" id="A0A4U0VE02"/>
<organism evidence="1 2">
    <name type="scientific">Friedmanniomyces endolithicus</name>
    <dbReference type="NCBI Taxonomy" id="329885"/>
    <lineage>
        <taxon>Eukaryota</taxon>
        <taxon>Fungi</taxon>
        <taxon>Dikarya</taxon>
        <taxon>Ascomycota</taxon>
        <taxon>Pezizomycotina</taxon>
        <taxon>Dothideomycetes</taxon>
        <taxon>Dothideomycetidae</taxon>
        <taxon>Mycosphaerellales</taxon>
        <taxon>Teratosphaeriaceae</taxon>
        <taxon>Friedmanniomyces</taxon>
    </lineage>
</organism>
<accession>A0A4U0VE02</accession>
<dbReference type="Proteomes" id="UP000310066">
    <property type="component" value="Unassembled WGS sequence"/>
</dbReference>